<sequence length="152" mass="17862">MVIFGVIYVSEMRNVRQERHAPNVVQSDFLPAVGQSNPRRTWFHLEVTVELQIHVLRFNFRFFQCIPSPAELSAEEALHSQFQLCPFTGGSEFSFFDHLFPVVLVEVEELGHHRIPQQVLLRKEELEERNLLPFGKEQRVNCMEVDLNWNDK</sequence>
<proteinExistence type="predicted"/>
<dbReference type="WBParaSite" id="L893_g11058.t1">
    <property type="protein sequence ID" value="L893_g11058.t1"/>
    <property type="gene ID" value="L893_g11058"/>
</dbReference>
<dbReference type="AlphaFoldDB" id="A0A1I7XZ06"/>
<name>A0A1I7XZ06_9BILA</name>
<protein>
    <submittedName>
        <fullName evidence="2">Uncharacterized protein</fullName>
    </submittedName>
</protein>
<organism evidence="1 2">
    <name type="scientific">Steinernema glaseri</name>
    <dbReference type="NCBI Taxonomy" id="37863"/>
    <lineage>
        <taxon>Eukaryota</taxon>
        <taxon>Metazoa</taxon>
        <taxon>Ecdysozoa</taxon>
        <taxon>Nematoda</taxon>
        <taxon>Chromadorea</taxon>
        <taxon>Rhabditida</taxon>
        <taxon>Tylenchina</taxon>
        <taxon>Panagrolaimomorpha</taxon>
        <taxon>Strongyloidoidea</taxon>
        <taxon>Steinernematidae</taxon>
        <taxon>Steinernema</taxon>
    </lineage>
</organism>
<evidence type="ECO:0000313" key="1">
    <source>
        <dbReference type="Proteomes" id="UP000095287"/>
    </source>
</evidence>
<evidence type="ECO:0000313" key="2">
    <source>
        <dbReference type="WBParaSite" id="L893_g11058.t1"/>
    </source>
</evidence>
<keyword evidence="1" id="KW-1185">Reference proteome</keyword>
<accession>A0A1I7XZ06</accession>
<reference evidence="2" key="1">
    <citation type="submission" date="2016-11" db="UniProtKB">
        <authorList>
            <consortium name="WormBaseParasite"/>
        </authorList>
    </citation>
    <scope>IDENTIFICATION</scope>
</reference>
<dbReference type="Proteomes" id="UP000095287">
    <property type="component" value="Unplaced"/>
</dbReference>